<dbReference type="Pfam" id="PF00626">
    <property type="entry name" value="Gelsolin"/>
    <property type="match status" value="1"/>
</dbReference>
<feature type="compositionally biased region" description="Polar residues" evidence="9">
    <location>
        <begin position="297"/>
        <end position="310"/>
    </location>
</feature>
<evidence type="ECO:0000256" key="3">
    <source>
        <dbReference type="ARBA" id="ARBA00008418"/>
    </source>
</evidence>
<accession>A0AAD8CW11</accession>
<keyword evidence="5" id="KW-0677">Repeat</keyword>
<dbReference type="InterPro" id="IPR003128">
    <property type="entry name" value="Villin_headpiece"/>
</dbReference>
<keyword evidence="7" id="KW-0009">Actin-binding</keyword>
<dbReference type="Proteomes" id="UP001230051">
    <property type="component" value="Unassembled WGS sequence"/>
</dbReference>
<dbReference type="FunFam" id="1.10.950.10:FF:000003">
    <property type="entry name" value="supervillin isoform X2"/>
    <property type="match status" value="1"/>
</dbReference>
<evidence type="ECO:0000256" key="6">
    <source>
        <dbReference type="ARBA" id="ARBA00023136"/>
    </source>
</evidence>
<sequence>MESINQSLESKAERIARYKAERRRELAEKYRSPDELPSKYIKRDKENDISSDNSQTTIEKPIGFEESTEQTPSIHGASEVEQQNTQDTNGNFKDTESLTSIKNSQNEGRTVMKNLSEEMQTQGREGQVPSIKEIANETEVDRVGSSKQHSPKQWSRGCDTLYNLGNTPSGCKTAVLDTHVSVGQLRNNLLQTVNVTKAENINCDIGHVTLSLDLAVKPEVEGCRRTRHYIPPGVSRKTCERFRTQPITTAEQLEINGSEDGAKQKKPETDVKTDDRAKLSVAAKMSLFKELEKTASPEVSSFQKPRSSNAALERRIRRTQRSSRTQPITTEEMVVANSLPKPKAADEVEAELSKLDAGAQGEKPEGHDESSKLSLSQKLALFNKLAQPESKPAPDPKTSDPKRRQKGARYRTQPITVDEVELLQKNPVQLAPLQLSMHLPNRLQMLSVSLKPNEVSRSMEASQVEKPASEAAKNTEAIKGLTPQTPPQKDSESREIKGILKKRTMSSDLETSPEAKKESPESESYFYDVSFGTQTDHKEGTPNQGVPWRRHREQKSRVDTKPPTQPSGEVEDEHTASKTDLSSESEQTDVFTSETTTAKSAHTPWRQQRNKSSLSDSKEDLQETPPQSPITVEKKLKEPPAEPEESKMVTEEPTINSPTSETEELNDSFDSNQGGLLKNRLAKLMTADEAQKHKSNSQLSDAFRVSLADRCNQLQGAENTWRKKVESENTNGTTMCTSCWDPVYSSVFLPMSTKSQYVVCYNQTTLSYEAQEVSATQGYTLPAWRQKKATAEVETKLTLAERMQTLQEKDQQWKVKGKGAFNDSTQFTVAGRMAKRGLVSPVSAHEDAPLFHCKKSTTGTPVKPLEEISSRSGVEVEGDKRLDKLESFLGKLHNKGTGFQETSVTVTTESVKEVMKLDDDETFSRFYSTSSSVVTSSNALEIEEDFSTVFEAHSPKLTSTVTEHKRAVRPTRKTRASRNPLKALAAREDIRQEYTEQRLNVGVLESKRIQAERMAKHSNYADVALAGLASKENFKKVNLRNVKSTEQVTNNSAVPFNKLMLIQIKGRRHVQVRLVEPTARSLNSGDCFLLITPENCYLWTGEFANVIEKAKASELASFIQTKRDLGCKASHVTILEEGINTNSSRAKEFWNLLKGKTEYQGAGDPEEDEVYESAVVESNCVYRLVEDRLVPHEEAWATVPSISLLNSKEVLVFDFGSEVYIWHGKEVPLGDRKLAVQLGKQLWNGPYDYSNCRMNPLCSGGSSAQTLQQGEGRPEWAIFGRLSEHNETALFKEKFLDWGEFKSAKEEQPVVEMKSPTQSPYESELKSYDAKLLIAPSEGAVRMVLEGLNVQRGHGQIETEDRRLAEIGTVEVDVWHIREFDYIDIPRESVGQFHEGETYVIKWKYTVTSVVGKRQKTDQQSTSGPGKEKVAYFFWQGSQSSVSGKGASALMTVEMGKHQGAQVLVAQGKESPCFLQLFQGGMVTHRGCREQDGTSRKAGWRLFCVRGEVTAEGSLLEVESSCLSLRSRVSLILLNPQRGTLYLWHGCKSQSSVREVGKKAADCIRQLCPAEMGLHSNSTVTIQEVEEGFEPVEFWSALEQQDRKAYDCMLQDPGKYNFTPRLFRMSGSSGEFIVEEQLSPACVPNTVMAMPFLQDNLYSTKQPALFLLDNRMEVYLWQGWQPADTEETGSAQIRWDLERKCAMETVLQYCKEKNPRRPPRAYLIHAGAEPLTFTNIFPKWEADPNILSQAEAVRNKVILVLDALARLCKTQYSFEELQAKPLPEGVDPLKLEIYLSNEDFQRVLEMKRDEFNSLPNWKQINLKKSKGLF</sequence>
<feature type="domain" description="HP" evidence="10">
    <location>
        <begin position="1766"/>
        <end position="1829"/>
    </location>
</feature>
<feature type="region of interest" description="Disordered" evidence="9">
    <location>
        <begin position="21"/>
        <end position="108"/>
    </location>
</feature>
<evidence type="ECO:0000256" key="2">
    <source>
        <dbReference type="ARBA" id="ARBA00004245"/>
    </source>
</evidence>
<dbReference type="Pfam" id="PF02209">
    <property type="entry name" value="VHP"/>
    <property type="match status" value="1"/>
</dbReference>
<dbReference type="Gene3D" id="1.10.950.10">
    <property type="entry name" value="Villin headpiece domain"/>
    <property type="match status" value="1"/>
</dbReference>
<dbReference type="GO" id="GO:0005546">
    <property type="term" value="F:phosphatidylinositol-4,5-bisphosphate binding"/>
    <property type="evidence" value="ECO:0007669"/>
    <property type="project" value="TreeGrafter"/>
</dbReference>
<evidence type="ECO:0000256" key="9">
    <source>
        <dbReference type="SAM" id="MobiDB-lite"/>
    </source>
</evidence>
<dbReference type="SMART" id="SM00262">
    <property type="entry name" value="GEL"/>
    <property type="match status" value="5"/>
</dbReference>
<feature type="compositionally biased region" description="Basic and acidic residues" evidence="9">
    <location>
        <begin position="632"/>
        <end position="650"/>
    </location>
</feature>
<proteinExistence type="inferred from homology"/>
<dbReference type="InterPro" id="IPR007122">
    <property type="entry name" value="Villin/Gelsolin"/>
</dbReference>
<feature type="compositionally biased region" description="Low complexity" evidence="9">
    <location>
        <begin position="372"/>
        <end position="381"/>
    </location>
</feature>
<dbReference type="GO" id="GO:0016020">
    <property type="term" value="C:membrane"/>
    <property type="evidence" value="ECO:0007669"/>
    <property type="project" value="UniProtKB-SubCell"/>
</dbReference>
<dbReference type="GO" id="GO:0051015">
    <property type="term" value="F:actin filament binding"/>
    <property type="evidence" value="ECO:0007669"/>
    <property type="project" value="InterPro"/>
</dbReference>
<dbReference type="SUPFAM" id="SSF47050">
    <property type="entry name" value="VHP, Villin headpiece domain"/>
    <property type="match status" value="1"/>
</dbReference>
<dbReference type="CDD" id="cd11289">
    <property type="entry name" value="gelsolin_S2_like"/>
    <property type="match status" value="1"/>
</dbReference>
<evidence type="ECO:0000256" key="4">
    <source>
        <dbReference type="ARBA" id="ARBA00022490"/>
    </source>
</evidence>
<dbReference type="PANTHER" id="PTHR11977">
    <property type="entry name" value="VILLIN"/>
    <property type="match status" value="1"/>
</dbReference>
<reference evidence="11" key="1">
    <citation type="submission" date="2022-02" db="EMBL/GenBank/DDBJ databases">
        <title>Atlantic sturgeon de novo genome assembly.</title>
        <authorList>
            <person name="Stock M."/>
            <person name="Klopp C."/>
            <person name="Guiguen Y."/>
            <person name="Cabau C."/>
            <person name="Parinello H."/>
            <person name="Santidrian Yebra-Pimentel E."/>
            <person name="Kuhl H."/>
            <person name="Dirks R.P."/>
            <person name="Guessner J."/>
            <person name="Wuertz S."/>
            <person name="Du K."/>
            <person name="Schartl M."/>
        </authorList>
    </citation>
    <scope>NUCLEOTIDE SEQUENCE</scope>
    <source>
        <strain evidence="11">STURGEONOMICS-FGT-2020</strain>
        <tissue evidence="11">Whole blood</tissue>
    </source>
</reference>
<dbReference type="PANTHER" id="PTHR11977:SF87">
    <property type="entry name" value="SUPERVILLIN ISOFORM X1"/>
    <property type="match status" value="1"/>
</dbReference>
<feature type="region of interest" description="Disordered" evidence="9">
    <location>
        <begin position="254"/>
        <end position="275"/>
    </location>
</feature>
<dbReference type="GO" id="GO:0005737">
    <property type="term" value="C:cytoplasm"/>
    <property type="evidence" value="ECO:0007669"/>
    <property type="project" value="TreeGrafter"/>
</dbReference>
<evidence type="ECO:0000256" key="1">
    <source>
        <dbReference type="ARBA" id="ARBA00004170"/>
    </source>
</evidence>
<feature type="compositionally biased region" description="Polar residues" evidence="9">
    <location>
        <begin position="80"/>
        <end position="108"/>
    </location>
</feature>
<evidence type="ECO:0000259" key="10">
    <source>
        <dbReference type="PROSITE" id="PS51089"/>
    </source>
</evidence>
<feature type="region of interest" description="Disordered" evidence="9">
    <location>
        <begin position="453"/>
        <end position="674"/>
    </location>
</feature>
<feature type="compositionally biased region" description="Basic and acidic residues" evidence="9">
    <location>
        <begin position="489"/>
        <end position="498"/>
    </location>
</feature>
<feature type="compositionally biased region" description="Basic and acidic residues" evidence="9">
    <location>
        <begin position="21"/>
        <end position="48"/>
    </location>
</feature>
<dbReference type="GO" id="GO:0008154">
    <property type="term" value="P:actin polymerization or depolymerization"/>
    <property type="evidence" value="ECO:0007669"/>
    <property type="project" value="TreeGrafter"/>
</dbReference>
<organism evidence="11 12">
    <name type="scientific">Acipenser oxyrinchus oxyrinchus</name>
    <dbReference type="NCBI Taxonomy" id="40147"/>
    <lineage>
        <taxon>Eukaryota</taxon>
        <taxon>Metazoa</taxon>
        <taxon>Chordata</taxon>
        <taxon>Craniata</taxon>
        <taxon>Vertebrata</taxon>
        <taxon>Euteleostomi</taxon>
        <taxon>Actinopterygii</taxon>
        <taxon>Chondrostei</taxon>
        <taxon>Acipenseriformes</taxon>
        <taxon>Acipenseridae</taxon>
        <taxon>Acipenser</taxon>
    </lineage>
</organism>
<feature type="compositionally biased region" description="Basic and acidic residues" evidence="9">
    <location>
        <begin position="392"/>
        <end position="402"/>
    </location>
</feature>
<protein>
    <submittedName>
        <fullName evidence="11">Supervillin-like isoform X1</fullName>
    </submittedName>
</protein>
<evidence type="ECO:0000256" key="7">
    <source>
        <dbReference type="ARBA" id="ARBA00023203"/>
    </source>
</evidence>
<feature type="compositionally biased region" description="Basic and acidic residues" evidence="9">
    <location>
        <begin position="260"/>
        <end position="275"/>
    </location>
</feature>
<dbReference type="PROSITE" id="PS51089">
    <property type="entry name" value="HP"/>
    <property type="match status" value="1"/>
</dbReference>
<evidence type="ECO:0000256" key="8">
    <source>
        <dbReference type="ARBA" id="ARBA00023212"/>
    </source>
</evidence>
<comment type="subcellular location">
    <subcellularLocation>
        <location evidence="2">Cytoplasm</location>
        <location evidence="2">Cytoskeleton</location>
    </subcellularLocation>
    <subcellularLocation>
        <location evidence="1">Membrane</location>
        <topology evidence="1">Peripheral membrane protein</topology>
    </subcellularLocation>
</comment>
<dbReference type="Gene3D" id="3.40.20.10">
    <property type="entry name" value="Severin"/>
    <property type="match status" value="5"/>
</dbReference>
<dbReference type="GO" id="GO:0015629">
    <property type="term" value="C:actin cytoskeleton"/>
    <property type="evidence" value="ECO:0007669"/>
    <property type="project" value="TreeGrafter"/>
</dbReference>
<feature type="compositionally biased region" description="Basic and acidic residues" evidence="9">
    <location>
        <begin position="343"/>
        <end position="354"/>
    </location>
</feature>
<evidence type="ECO:0000313" key="12">
    <source>
        <dbReference type="Proteomes" id="UP001230051"/>
    </source>
</evidence>
<comment type="similarity">
    <text evidence="3">Belongs to the villin/gelsolin family.</text>
</comment>
<comment type="caution">
    <text evidence="11">The sequence shown here is derived from an EMBL/GenBank/DDBJ whole genome shotgun (WGS) entry which is preliminary data.</text>
</comment>
<keyword evidence="4" id="KW-0963">Cytoplasm</keyword>
<gene>
    <name evidence="11" type="primary">Svil</name>
    <name evidence="11" type="ORF">AOXY_G22868</name>
</gene>
<dbReference type="EMBL" id="JAGXEW010000023">
    <property type="protein sequence ID" value="KAK1159012.1"/>
    <property type="molecule type" value="Genomic_DNA"/>
</dbReference>
<dbReference type="InterPro" id="IPR036886">
    <property type="entry name" value="Villin_headpiece_dom_sf"/>
</dbReference>
<keyword evidence="6" id="KW-0472">Membrane</keyword>
<evidence type="ECO:0000256" key="5">
    <source>
        <dbReference type="ARBA" id="ARBA00022737"/>
    </source>
</evidence>
<dbReference type="SMART" id="SM00153">
    <property type="entry name" value="VHP"/>
    <property type="match status" value="1"/>
</dbReference>
<dbReference type="GO" id="GO:0051014">
    <property type="term" value="P:actin filament severing"/>
    <property type="evidence" value="ECO:0007669"/>
    <property type="project" value="TreeGrafter"/>
</dbReference>
<dbReference type="GO" id="GO:0051016">
    <property type="term" value="P:barbed-end actin filament capping"/>
    <property type="evidence" value="ECO:0007669"/>
    <property type="project" value="TreeGrafter"/>
</dbReference>
<dbReference type="CDD" id="cd11293">
    <property type="entry name" value="gelsolin_S4_like"/>
    <property type="match status" value="1"/>
</dbReference>
<name>A0AAD8CW11_ACIOX</name>
<feature type="region of interest" description="Disordered" evidence="9">
    <location>
        <begin position="293"/>
        <end position="415"/>
    </location>
</feature>
<keyword evidence="8" id="KW-0206">Cytoskeleton</keyword>
<dbReference type="InterPro" id="IPR029006">
    <property type="entry name" value="ADF-H/Gelsolin-like_dom_sf"/>
</dbReference>
<dbReference type="InterPro" id="IPR007123">
    <property type="entry name" value="Gelsolin-like_dom"/>
</dbReference>
<keyword evidence="12" id="KW-1185">Reference proteome</keyword>
<dbReference type="SUPFAM" id="SSF55753">
    <property type="entry name" value="Actin depolymerizing proteins"/>
    <property type="match status" value="5"/>
</dbReference>
<feature type="compositionally biased region" description="Polar residues" evidence="9">
    <location>
        <begin position="578"/>
        <end position="615"/>
    </location>
</feature>
<feature type="compositionally biased region" description="Basic and acidic residues" evidence="9">
    <location>
        <begin position="362"/>
        <end position="371"/>
    </location>
</feature>
<evidence type="ECO:0000313" key="11">
    <source>
        <dbReference type="EMBL" id="KAK1159012.1"/>
    </source>
</evidence>